<comment type="caution">
    <text evidence="1">The sequence shown here is derived from an EMBL/GenBank/DDBJ whole genome shotgun (WGS) entry which is preliminary data.</text>
</comment>
<dbReference type="EMBL" id="JBANRG010000040">
    <property type="protein sequence ID" value="KAK7447666.1"/>
    <property type="molecule type" value="Genomic_DNA"/>
</dbReference>
<gene>
    <name evidence="1" type="ORF">VKT23_013922</name>
</gene>
<keyword evidence="2" id="KW-1185">Reference proteome</keyword>
<proteinExistence type="predicted"/>
<name>A0ABR1J1F6_9AGAR</name>
<organism evidence="1 2">
    <name type="scientific">Marasmiellus scandens</name>
    <dbReference type="NCBI Taxonomy" id="2682957"/>
    <lineage>
        <taxon>Eukaryota</taxon>
        <taxon>Fungi</taxon>
        <taxon>Dikarya</taxon>
        <taxon>Basidiomycota</taxon>
        <taxon>Agaricomycotina</taxon>
        <taxon>Agaricomycetes</taxon>
        <taxon>Agaricomycetidae</taxon>
        <taxon>Agaricales</taxon>
        <taxon>Marasmiineae</taxon>
        <taxon>Omphalotaceae</taxon>
        <taxon>Marasmiellus</taxon>
    </lineage>
</organism>
<accession>A0ABR1J1F6</accession>
<protein>
    <submittedName>
        <fullName evidence="1">Uncharacterized protein</fullName>
    </submittedName>
</protein>
<reference evidence="1 2" key="1">
    <citation type="submission" date="2024-01" db="EMBL/GenBank/DDBJ databases">
        <title>A draft genome for the cacao thread blight pathogen Marasmiellus scandens.</title>
        <authorList>
            <person name="Baruah I.K."/>
            <person name="Leung J."/>
            <person name="Bukari Y."/>
            <person name="Amoako-Attah I."/>
            <person name="Meinhardt L.W."/>
            <person name="Bailey B.A."/>
            <person name="Cohen S.P."/>
        </authorList>
    </citation>
    <scope>NUCLEOTIDE SEQUENCE [LARGE SCALE GENOMIC DNA]</scope>
    <source>
        <strain evidence="1 2">GH-19</strain>
    </source>
</reference>
<dbReference type="Proteomes" id="UP001498398">
    <property type="component" value="Unassembled WGS sequence"/>
</dbReference>
<evidence type="ECO:0000313" key="2">
    <source>
        <dbReference type="Proteomes" id="UP001498398"/>
    </source>
</evidence>
<sequence>MTCAPYRPITLTILDVSISDVNARALVSADLSRKLKIDVELYIGQSSKDVLKNLELSFTPKKHGNPKSIAEMRVGNCDFKTILGPEGITAAAILNVITWNFGSDDGRSSFSGRLDMVNRLCTMLKSSCLVILGPGLVVQEKLQEADQCGRGKAFLFEINGMGMGASNWIPASSFLTTLTDERYRA</sequence>
<evidence type="ECO:0000313" key="1">
    <source>
        <dbReference type="EMBL" id="KAK7447666.1"/>
    </source>
</evidence>